<keyword evidence="3" id="KW-1185">Reference proteome</keyword>
<protein>
    <recommendedName>
        <fullName evidence="1">N-acetyltransferase domain-containing protein</fullName>
    </recommendedName>
</protein>
<evidence type="ECO:0000259" key="1">
    <source>
        <dbReference type="PROSITE" id="PS51186"/>
    </source>
</evidence>
<name>J0ZLN7_9HYPH</name>
<dbReference type="HOGENOM" id="CLU_081840_0_1_5"/>
<dbReference type="STRING" id="1094558.ME5_01884"/>
<dbReference type="GO" id="GO:0016747">
    <property type="term" value="F:acyltransferase activity, transferring groups other than amino-acyl groups"/>
    <property type="evidence" value="ECO:0007669"/>
    <property type="project" value="InterPro"/>
</dbReference>
<dbReference type="SUPFAM" id="SSF55729">
    <property type="entry name" value="Acyl-CoA N-acyltransferases (Nat)"/>
    <property type="match status" value="1"/>
</dbReference>
<evidence type="ECO:0000313" key="2">
    <source>
        <dbReference type="EMBL" id="EJF89333.1"/>
    </source>
</evidence>
<reference evidence="2 3" key="1">
    <citation type="submission" date="2012-03" db="EMBL/GenBank/DDBJ databases">
        <title>The Genome Sequence of Bartonella tamiae Th239.</title>
        <authorList>
            <consortium name="The Broad Institute Genome Sequencing Platform"/>
            <consortium name="The Broad Institute Genome Sequencing Center for Infectious Disease"/>
            <person name="Feldgarden M."/>
            <person name="Kirby J."/>
            <person name="Kosoy M."/>
            <person name="Birtles R."/>
            <person name="Probert W.S."/>
            <person name="Chiaraviglio L."/>
            <person name="Young S.K."/>
            <person name="Zeng Q."/>
            <person name="Gargeya S."/>
            <person name="Fitzgerald M."/>
            <person name="Haas B."/>
            <person name="Abouelleil A."/>
            <person name="Alvarado L."/>
            <person name="Arachchi H.M."/>
            <person name="Berlin A."/>
            <person name="Chapman S.B."/>
            <person name="Gearin G."/>
            <person name="Goldberg J."/>
            <person name="Griggs A."/>
            <person name="Gujja S."/>
            <person name="Hansen M."/>
            <person name="Heiman D."/>
            <person name="Howarth C."/>
            <person name="Larimer J."/>
            <person name="Lui A."/>
            <person name="MacDonald P.J.P."/>
            <person name="McCowen C."/>
            <person name="Montmayeur A."/>
            <person name="Murphy C."/>
            <person name="Neiman D."/>
            <person name="Pearson M."/>
            <person name="Priest M."/>
            <person name="Roberts A."/>
            <person name="Saif S."/>
            <person name="Shea T."/>
            <person name="Sisk P."/>
            <person name="Stolte C."/>
            <person name="Sykes S."/>
            <person name="Wortman J."/>
            <person name="Nusbaum C."/>
            <person name="Birren B."/>
        </authorList>
    </citation>
    <scope>NUCLEOTIDE SEQUENCE [LARGE SCALE GENOMIC DNA]</scope>
    <source>
        <strain evidence="2 3">Th239</strain>
    </source>
</reference>
<dbReference type="Proteomes" id="UP000008952">
    <property type="component" value="Unassembled WGS sequence"/>
</dbReference>
<gene>
    <name evidence="2" type="ORF">ME5_01884</name>
</gene>
<organism evidence="2 3">
    <name type="scientific">Bartonella tamiae Th239</name>
    <dbReference type="NCBI Taxonomy" id="1094558"/>
    <lineage>
        <taxon>Bacteria</taxon>
        <taxon>Pseudomonadati</taxon>
        <taxon>Pseudomonadota</taxon>
        <taxon>Alphaproteobacteria</taxon>
        <taxon>Hyphomicrobiales</taxon>
        <taxon>Bartonellaceae</taxon>
        <taxon>Bartonella</taxon>
    </lineage>
</organism>
<evidence type="ECO:0000313" key="3">
    <source>
        <dbReference type="Proteomes" id="UP000008952"/>
    </source>
</evidence>
<dbReference type="InterPro" id="IPR000182">
    <property type="entry name" value="GNAT_dom"/>
</dbReference>
<dbReference type="Gene3D" id="3.40.630.30">
    <property type="match status" value="1"/>
</dbReference>
<dbReference type="InterPro" id="IPR016181">
    <property type="entry name" value="Acyl_CoA_acyltransferase"/>
</dbReference>
<dbReference type="EMBL" id="AIMB01000008">
    <property type="protein sequence ID" value="EJF89333.1"/>
    <property type="molecule type" value="Genomic_DNA"/>
</dbReference>
<dbReference type="RefSeq" id="WP_008040576.1">
    <property type="nucleotide sequence ID" value="NZ_JH725147.1"/>
</dbReference>
<dbReference type="AlphaFoldDB" id="J0ZLN7"/>
<comment type="caution">
    <text evidence="2">The sequence shown here is derived from an EMBL/GenBank/DDBJ whole genome shotgun (WGS) entry which is preliminary data.</text>
</comment>
<proteinExistence type="predicted"/>
<dbReference type="OrthoDB" id="9815099at2"/>
<feature type="domain" description="N-acetyltransferase" evidence="1">
    <location>
        <begin position="20"/>
        <end position="163"/>
    </location>
</feature>
<dbReference type="eggNOG" id="COG3153">
    <property type="taxonomic scope" value="Bacteria"/>
</dbReference>
<dbReference type="Pfam" id="PF00583">
    <property type="entry name" value="Acetyltransf_1"/>
    <property type="match status" value="1"/>
</dbReference>
<accession>J0ZLN7</accession>
<dbReference type="PROSITE" id="PS51186">
    <property type="entry name" value="GNAT"/>
    <property type="match status" value="1"/>
</dbReference>
<sequence>MVDDQSIIHYSQGQFYYLYPEVKDDESQREALLDLTMGSTRHLKSSELLRRGRLPAQNLAFSVKDDNTTLIATLRLWHIRFNKGLHEQEKGLLLGPLAVHPSLNGQGVGRFLMHHAILTAKANHHGVIFLVGDPAYYQRFGFCSSLTDKFSMPGPFEKERFQAFELIQGYLKNCHGILKANGKRIEKNLKSIQKVA</sequence>
<dbReference type="PATRIC" id="fig|1094558.3.peg.2019"/>
<dbReference type="CDD" id="cd04301">
    <property type="entry name" value="NAT_SF"/>
    <property type="match status" value="1"/>
</dbReference>